<reference evidence="3 4" key="1">
    <citation type="submission" date="2016-11" db="EMBL/GenBank/DDBJ databases">
        <authorList>
            <person name="Jaros S."/>
            <person name="Januszkiewicz K."/>
            <person name="Wedrychowicz H."/>
        </authorList>
    </citation>
    <scope>NUCLEOTIDE SEQUENCE [LARGE SCALE GENOMIC DNA]</scope>
    <source>
        <strain evidence="3 4">DSM 12906</strain>
    </source>
</reference>
<name>A0A1M6G7X9_9ACTN</name>
<evidence type="ECO:0000313" key="4">
    <source>
        <dbReference type="Proteomes" id="UP000184512"/>
    </source>
</evidence>
<gene>
    <name evidence="3" type="ORF">SAMN02745244_01630</name>
</gene>
<sequence length="766" mass="85479">MTPLGPTPSPDLEGTTTTPQKGVGSPDAVVENPVLEGALLADGKRTNGRTVFDQPQESLSDQALDARDSLGSRASVSETDADLGAVFSDTDAALVEAVDYADFDIPGADENDDVSPFVIESTPEQVAEAEVFFEAAKEKETREQKARARMRSRVVSIMQYRAHPKTGEVMMTQEQIEAGLRTLGPCIHRVAYIWHLFDRLVDVDEGTEQPVCCGLKGPHVHIVIWFTEDRPTIRAVSDALWVPSARVQPPKEIAAQEGTELHKGRNAAEKAFFDLAEYLTHESRGANAIQGVNQPERYYLVDRAQPGKPGKYQYGRGRVVANFDFSASLDAHMAGRVRAADGGQTLRQRKIKLRRAVMDGMELVEAREKDRDAYADDLPRLRELAREYAELSGKKVAEQIGPVWRKSFVLAAGPTRQGKDLVLGELGSQLVWMAGLAGCDWRVVKPAGRNSLEGIGRAEVVHHEDMRHKLVPDYDEGLRYFDPNQAVEAATRFRNTAAPTPRAIMASTSETLLSLGVTMKRRASSEHLAELASDHKTAPRVAVDIDEFLFRIGWYLEVSKPDDAGDDVDRIREGMLVSIFRVRESAGEPRIERAYTRGGDWIGNVWTRHELEPVAVIKGCTEAARFLAISIIQERNQDVAESIPVEQMHELATSHAQIEGDARERAQQREIERMQQELADAERAKRREEAERARRAAEVEEHERMRSVCTCERFPVSAWDAHEDECPLLSAEEREQRAGEKQRIADERLAEIRKNGLVLDVPESRH</sequence>
<feature type="coiled-coil region" evidence="1">
    <location>
        <begin position="664"/>
        <end position="705"/>
    </location>
</feature>
<accession>A0A1M6G7X9</accession>
<keyword evidence="4" id="KW-1185">Reference proteome</keyword>
<evidence type="ECO:0000256" key="1">
    <source>
        <dbReference type="SAM" id="Coils"/>
    </source>
</evidence>
<keyword evidence="1" id="KW-0175">Coiled coil</keyword>
<evidence type="ECO:0000313" key="3">
    <source>
        <dbReference type="EMBL" id="SHJ06073.1"/>
    </source>
</evidence>
<dbReference type="STRING" id="1123357.SAMN02745244_01630"/>
<feature type="region of interest" description="Disordered" evidence="2">
    <location>
        <begin position="1"/>
        <end position="77"/>
    </location>
</feature>
<dbReference type="Proteomes" id="UP000184512">
    <property type="component" value="Unassembled WGS sequence"/>
</dbReference>
<protein>
    <submittedName>
        <fullName evidence="3">Uncharacterized protein</fullName>
    </submittedName>
</protein>
<dbReference type="EMBL" id="FQZG01000025">
    <property type="protein sequence ID" value="SHJ06073.1"/>
    <property type="molecule type" value="Genomic_DNA"/>
</dbReference>
<evidence type="ECO:0000256" key="2">
    <source>
        <dbReference type="SAM" id="MobiDB-lite"/>
    </source>
</evidence>
<organism evidence="3 4">
    <name type="scientific">Tessaracoccus bendigoensis DSM 12906</name>
    <dbReference type="NCBI Taxonomy" id="1123357"/>
    <lineage>
        <taxon>Bacteria</taxon>
        <taxon>Bacillati</taxon>
        <taxon>Actinomycetota</taxon>
        <taxon>Actinomycetes</taxon>
        <taxon>Propionibacteriales</taxon>
        <taxon>Propionibacteriaceae</taxon>
        <taxon>Tessaracoccus</taxon>
    </lineage>
</organism>
<proteinExistence type="predicted"/>
<dbReference type="AlphaFoldDB" id="A0A1M6G7X9"/>